<organism evidence="1 2">
    <name type="scientific">Spirosoma terrae</name>
    <dbReference type="NCBI Taxonomy" id="1968276"/>
    <lineage>
        <taxon>Bacteria</taxon>
        <taxon>Pseudomonadati</taxon>
        <taxon>Bacteroidota</taxon>
        <taxon>Cytophagia</taxon>
        <taxon>Cytophagales</taxon>
        <taxon>Cytophagaceae</taxon>
        <taxon>Spirosoma</taxon>
    </lineage>
</organism>
<keyword evidence="2" id="KW-1185">Reference proteome</keyword>
<dbReference type="EMBL" id="JAAFZH010000023">
    <property type="protein sequence ID" value="NDU99096.1"/>
    <property type="molecule type" value="Genomic_DNA"/>
</dbReference>
<dbReference type="RefSeq" id="WP_163955223.1">
    <property type="nucleotide sequence ID" value="NZ_JAAFZH010000023.1"/>
</dbReference>
<comment type="caution">
    <text evidence="1">The sequence shown here is derived from an EMBL/GenBank/DDBJ whole genome shotgun (WGS) entry which is preliminary data.</text>
</comment>
<dbReference type="Proteomes" id="UP000474175">
    <property type="component" value="Unassembled WGS sequence"/>
</dbReference>
<reference evidence="1 2" key="1">
    <citation type="submission" date="2020-02" db="EMBL/GenBank/DDBJ databases">
        <title>Draft genome sequence of two Spirosoma agri KCTC 52727 and Spirosoma terrae KCTC 52035.</title>
        <authorList>
            <person name="Rojas J."/>
            <person name="Ambika Manirajan B."/>
            <person name="Suarez C."/>
            <person name="Ratering S."/>
            <person name="Schnell S."/>
        </authorList>
    </citation>
    <scope>NUCLEOTIDE SEQUENCE [LARGE SCALE GENOMIC DNA]</scope>
    <source>
        <strain evidence="1 2">KCTC 52035</strain>
    </source>
</reference>
<evidence type="ECO:0000313" key="1">
    <source>
        <dbReference type="EMBL" id="NDU99096.1"/>
    </source>
</evidence>
<dbReference type="AlphaFoldDB" id="A0A6L9LEU5"/>
<protein>
    <submittedName>
        <fullName evidence="1">Uncharacterized protein</fullName>
    </submittedName>
</protein>
<evidence type="ECO:0000313" key="2">
    <source>
        <dbReference type="Proteomes" id="UP000474175"/>
    </source>
</evidence>
<name>A0A6L9LEU5_9BACT</name>
<gene>
    <name evidence="1" type="ORF">GK108_29730</name>
</gene>
<sequence>MDRINSIRTVLEEIVKVYERMLSLLNTERQNHEPQLISAINDAEQQIRLMNEYLSNSEFLEEEYISRLDLSIVNYVDNNLCTEDGLNWSDEKINEKNRILDCLMFYVDILSQARKASITS</sequence>
<accession>A0A6L9LEU5</accession>
<proteinExistence type="predicted"/>